<dbReference type="OrthoDB" id="6157510at2759"/>
<reference evidence="3" key="1">
    <citation type="submission" date="2020-06" db="EMBL/GenBank/DDBJ databases">
        <title>Draft genome of Bugula neritina, a colonial animal packing powerful symbionts and potential medicines.</title>
        <authorList>
            <person name="Rayko M."/>
        </authorList>
    </citation>
    <scope>NUCLEOTIDE SEQUENCE [LARGE SCALE GENOMIC DNA]</scope>
    <source>
        <strain evidence="3">Kwan_BN1</strain>
    </source>
</reference>
<name>A0A7J7JMB9_BUGNE</name>
<proteinExistence type="predicted"/>
<evidence type="ECO:0000256" key="1">
    <source>
        <dbReference type="SAM" id="MobiDB-lite"/>
    </source>
</evidence>
<feature type="transmembrane region" description="Helical" evidence="2">
    <location>
        <begin position="215"/>
        <end position="239"/>
    </location>
</feature>
<accession>A0A7J7JMB9</accession>
<dbReference type="AlphaFoldDB" id="A0A7J7JMB9"/>
<keyword evidence="2" id="KW-1133">Transmembrane helix</keyword>
<dbReference type="InterPro" id="IPR040350">
    <property type="entry name" value="TMEM272"/>
</dbReference>
<gene>
    <name evidence="3" type="ORF">EB796_014533</name>
</gene>
<feature type="region of interest" description="Disordered" evidence="1">
    <location>
        <begin position="251"/>
        <end position="274"/>
    </location>
</feature>
<evidence type="ECO:0000256" key="2">
    <source>
        <dbReference type="SAM" id="Phobius"/>
    </source>
</evidence>
<feature type="compositionally biased region" description="Polar residues" evidence="1">
    <location>
        <begin position="255"/>
        <end position="274"/>
    </location>
</feature>
<protein>
    <submittedName>
        <fullName evidence="3">Uncharacterized protein</fullName>
    </submittedName>
</protein>
<dbReference type="PANTHER" id="PTHR33444:SF2">
    <property type="entry name" value="MARVEL DOMAIN-CONTAINING PROTEIN"/>
    <property type="match status" value="1"/>
</dbReference>
<sequence>MASTTVPDVPPPSYDTLLEEGKLKTGDHSQDAALSGALVDPDATTPATGDTDGDSAIFSSCREGVTLVLGCGCGILACLGLGLALPIVEIYFGHEYLNLCPAQQLLPVYLIVSGSVMGLAVSGGTGSKAKSSDDDDSVGKCCRWCVVSILFVFLFVWLICGSVWVFQMKECDGAVTNTTSSKHCFTSSYFVLAANELGLLGPTKIEFCDIFIYNLAYWTIITKWILIGCCLLIAVAIVVASSVSKWCKKDDEQGSTHSNQEDTPVQLTSINEAT</sequence>
<comment type="caution">
    <text evidence="3">The sequence shown here is derived from an EMBL/GenBank/DDBJ whole genome shotgun (WGS) entry which is preliminary data.</text>
</comment>
<organism evidence="3 4">
    <name type="scientific">Bugula neritina</name>
    <name type="common">Brown bryozoan</name>
    <name type="synonym">Sertularia neritina</name>
    <dbReference type="NCBI Taxonomy" id="10212"/>
    <lineage>
        <taxon>Eukaryota</taxon>
        <taxon>Metazoa</taxon>
        <taxon>Spiralia</taxon>
        <taxon>Lophotrochozoa</taxon>
        <taxon>Bryozoa</taxon>
        <taxon>Gymnolaemata</taxon>
        <taxon>Cheilostomatida</taxon>
        <taxon>Flustrina</taxon>
        <taxon>Buguloidea</taxon>
        <taxon>Bugulidae</taxon>
        <taxon>Bugula</taxon>
    </lineage>
</organism>
<evidence type="ECO:0000313" key="4">
    <source>
        <dbReference type="Proteomes" id="UP000593567"/>
    </source>
</evidence>
<feature type="transmembrane region" description="Helical" evidence="2">
    <location>
        <begin position="104"/>
        <end position="123"/>
    </location>
</feature>
<dbReference type="EMBL" id="VXIV02002131">
    <property type="protein sequence ID" value="KAF6027167.1"/>
    <property type="molecule type" value="Genomic_DNA"/>
</dbReference>
<keyword evidence="2" id="KW-0812">Transmembrane</keyword>
<evidence type="ECO:0000313" key="3">
    <source>
        <dbReference type="EMBL" id="KAF6027167.1"/>
    </source>
</evidence>
<feature type="transmembrane region" description="Helical" evidence="2">
    <location>
        <begin position="144"/>
        <end position="166"/>
    </location>
</feature>
<feature type="transmembrane region" description="Helical" evidence="2">
    <location>
        <begin position="67"/>
        <end position="92"/>
    </location>
</feature>
<dbReference type="PANTHER" id="PTHR33444">
    <property type="entry name" value="SI:DKEY-19B23.12-RELATED"/>
    <property type="match status" value="1"/>
</dbReference>
<keyword evidence="4" id="KW-1185">Reference proteome</keyword>
<dbReference type="Proteomes" id="UP000593567">
    <property type="component" value="Unassembled WGS sequence"/>
</dbReference>
<keyword evidence="2" id="KW-0472">Membrane</keyword>